<dbReference type="InterPro" id="IPR051162">
    <property type="entry name" value="T4SS_component"/>
</dbReference>
<keyword evidence="1" id="KW-0547">Nucleotide-binding</keyword>
<proteinExistence type="predicted"/>
<comment type="caution">
    <text evidence="1">The sequence shown here is derived from an EMBL/GenBank/DDBJ whole genome shotgun (WGS) entry which is preliminary data.</text>
</comment>
<dbReference type="GO" id="GO:0005524">
    <property type="term" value="F:ATP binding"/>
    <property type="evidence" value="ECO:0007669"/>
    <property type="project" value="UniProtKB-KW"/>
</dbReference>
<evidence type="ECO:0000313" key="2">
    <source>
        <dbReference type="Proteomes" id="UP000277582"/>
    </source>
</evidence>
<evidence type="ECO:0000313" key="1">
    <source>
        <dbReference type="EMBL" id="RSN73480.1"/>
    </source>
</evidence>
<dbReference type="Gene3D" id="3.40.50.300">
    <property type="entry name" value="P-loop containing nucleotide triphosphate hydrolases"/>
    <property type="match status" value="1"/>
</dbReference>
<dbReference type="SUPFAM" id="SSF52540">
    <property type="entry name" value="P-loop containing nucleoside triphosphate hydrolases"/>
    <property type="match status" value="1"/>
</dbReference>
<organism evidence="1 2">
    <name type="scientific">Candidatus Methanodesulfokora washburnensis</name>
    <dbReference type="NCBI Taxonomy" id="2478471"/>
    <lineage>
        <taxon>Archaea</taxon>
        <taxon>Thermoproteota</taxon>
        <taxon>Candidatus Korarchaeia</taxon>
        <taxon>Candidatus Korarchaeia incertae sedis</taxon>
        <taxon>Candidatus Methanodesulfokora</taxon>
    </lineage>
</organism>
<accession>A0A3R9R2L9</accession>
<name>A0A3R9R2L9_9CREN</name>
<dbReference type="EMBL" id="RCOS01000114">
    <property type="protein sequence ID" value="RSN73480.1"/>
    <property type="molecule type" value="Genomic_DNA"/>
</dbReference>
<reference evidence="1 2" key="1">
    <citation type="submission" date="2018-10" db="EMBL/GenBank/DDBJ databases">
        <title>Co-occurring genomic capacity for anaerobic methane metabolism and dissimilatory sulfite reduction discovered in the Korarchaeota.</title>
        <authorList>
            <person name="Mckay L.J."/>
            <person name="Dlakic M."/>
            <person name="Fields M.W."/>
            <person name="Delmont T.O."/>
            <person name="Eren A.M."/>
            <person name="Jay Z.J."/>
            <person name="Klingelsmith K.B."/>
            <person name="Rusch D.B."/>
            <person name="Inskeep W.P."/>
        </authorList>
    </citation>
    <scope>NUCLEOTIDE SEQUENCE [LARGE SCALE GENOMIC DNA]</scope>
    <source>
        <strain evidence="1 2">MDKW</strain>
    </source>
</reference>
<dbReference type="RefSeq" id="WP_125671896.1">
    <property type="nucleotide sequence ID" value="NZ_RCOS01000114.1"/>
</dbReference>
<keyword evidence="2" id="KW-1185">Reference proteome</keyword>
<dbReference type="AlphaFoldDB" id="A0A3R9R2L9"/>
<dbReference type="InterPro" id="IPR027417">
    <property type="entry name" value="P-loop_NTPase"/>
</dbReference>
<dbReference type="PANTHER" id="PTHR30121:SF6">
    <property type="entry name" value="SLR6007 PROTEIN"/>
    <property type="match status" value="1"/>
</dbReference>
<dbReference type="Proteomes" id="UP000277582">
    <property type="component" value="Unassembled WGS sequence"/>
</dbReference>
<dbReference type="PANTHER" id="PTHR30121">
    <property type="entry name" value="UNCHARACTERIZED PROTEIN YJGR-RELATED"/>
    <property type="match status" value="1"/>
</dbReference>
<protein>
    <submittedName>
        <fullName evidence="1">ATP-binding protein</fullName>
    </submittedName>
</protein>
<gene>
    <name evidence="1" type="ORF">D6D85_10340</name>
</gene>
<keyword evidence="1" id="KW-0067">ATP-binding</keyword>
<sequence length="658" mass="76284">MKAAVIISLLLFLRFRSLYILFIPVSLILISELIDSDAIILKEWRNGRISYTLGFYSFRNRRKANENVLIVGTSGKGKTNLMDLLISKYFDRFIVFNFKKGDLHLKLDAKVVDISEYGPFDKDSFVEAFMLTFQPRIIGEVVSRYAGLLIDLVNRSEDWATLLRNLDESIKREKDRINKTTLISLKEKIHLLLPKGTGDIPIADRVVYDFSSLNDYQKCFFAEILLRKLRDVSNIAIGIDEAYNVFRRTEHHYSITEDLLRGGRARKVAFIVATQSILDMPAPLISQFDTIYVFSVSGPDLERVRAMGVPEGLIKSLRNYECIEIRSGYRVLRFRRFKKKEKGEREEREGEKEKAIIEYDGRGFNIGKCRLEMRNAGDLTEIVFSDGTRTERCYVKRLDEIRESRIWKIIENRFSNADEVIDRIKEVDLRRGIDYRDEITNALAENGILSSSAIARIIARRHGLNEDSVKFACSTYLKRMAEKGEIVRNELLDEFGRRTVYYELPSASESRFHDLIIKKIEIICKRLGLNAERRENVDIAIGNIGIEVETGKKSRKPAERRGYDEIIVVVPNEDVKKRYEGSLTLKELFIRLKGSDKWVRGSIEAYLEGKRDIKWLIGVIERSGLRGEGLRKEMERMKEGNEEKVKIIEEECRRRGYI</sequence>